<keyword evidence="1" id="KW-0813">Transport</keyword>
<keyword evidence="3" id="KW-0479">Metal-binding</keyword>
<evidence type="ECO:0000313" key="12">
    <source>
        <dbReference type="Proteomes" id="UP000838100"/>
    </source>
</evidence>
<dbReference type="CDD" id="cd19945">
    <property type="entry name" value="Fer2_BFD"/>
    <property type="match status" value="1"/>
</dbReference>
<comment type="caution">
    <text evidence="11">The sequence shown here is derived from an EMBL/GenBank/DDBJ whole genome shotgun (WGS) entry which is preliminary data.</text>
</comment>
<accession>A0ABN8ELY9</accession>
<organism evidence="11 12">
    <name type="scientific">Sinobacterium norvegicum</name>
    <dbReference type="NCBI Taxonomy" id="1641715"/>
    <lineage>
        <taxon>Bacteria</taxon>
        <taxon>Pseudomonadati</taxon>
        <taxon>Pseudomonadota</taxon>
        <taxon>Gammaproteobacteria</taxon>
        <taxon>Cellvibrionales</taxon>
        <taxon>Spongiibacteraceae</taxon>
        <taxon>Sinobacterium</taxon>
    </lineage>
</organism>
<keyword evidence="12" id="KW-1185">Reference proteome</keyword>
<dbReference type="RefSeq" id="WP_237446091.1">
    <property type="nucleotide sequence ID" value="NZ_CAKLPX010000009.1"/>
</dbReference>
<evidence type="ECO:0000259" key="10">
    <source>
        <dbReference type="Pfam" id="PF04324"/>
    </source>
</evidence>
<keyword evidence="2" id="KW-0001">2Fe-2S</keyword>
<dbReference type="Proteomes" id="UP000838100">
    <property type="component" value="Unassembled WGS sequence"/>
</dbReference>
<dbReference type="InterPro" id="IPR052371">
    <property type="entry name" value="BFD-associated_ferredoxin"/>
</dbReference>
<dbReference type="PANTHER" id="PTHR37424">
    <property type="entry name" value="BACTERIOFERRITIN-ASSOCIATED FERREDOXIN"/>
    <property type="match status" value="1"/>
</dbReference>
<evidence type="ECO:0000256" key="2">
    <source>
        <dbReference type="ARBA" id="ARBA00022714"/>
    </source>
</evidence>
<feature type="domain" description="BFD-like [2Fe-2S]-binding" evidence="10">
    <location>
        <begin position="2"/>
        <end position="51"/>
    </location>
</feature>
<proteinExistence type="inferred from homology"/>
<protein>
    <recommendedName>
        <fullName evidence="8">Bacterioferritin-associated ferredoxin</fullName>
    </recommendedName>
</protein>
<evidence type="ECO:0000256" key="7">
    <source>
        <dbReference type="ARBA" id="ARBA00034078"/>
    </source>
</evidence>
<keyword evidence="5" id="KW-0408">Iron</keyword>
<comment type="similarity">
    <text evidence="9">Belongs to the Bfd family.</text>
</comment>
<dbReference type="PANTHER" id="PTHR37424:SF1">
    <property type="entry name" value="BACTERIOFERRITIN-ASSOCIATED FERREDOXIN"/>
    <property type="match status" value="1"/>
</dbReference>
<evidence type="ECO:0000256" key="1">
    <source>
        <dbReference type="ARBA" id="ARBA00022448"/>
    </source>
</evidence>
<keyword evidence="4" id="KW-0249">Electron transport</keyword>
<evidence type="ECO:0000256" key="9">
    <source>
        <dbReference type="ARBA" id="ARBA00046332"/>
    </source>
</evidence>
<evidence type="ECO:0000256" key="8">
    <source>
        <dbReference type="ARBA" id="ARBA00039386"/>
    </source>
</evidence>
<reference evidence="11" key="1">
    <citation type="submission" date="2021-12" db="EMBL/GenBank/DDBJ databases">
        <authorList>
            <person name="Rodrigo-Torres L."/>
            <person name="Arahal R. D."/>
            <person name="Lucena T."/>
        </authorList>
    </citation>
    <scope>NUCLEOTIDE SEQUENCE</scope>
    <source>
        <strain evidence="11">CECT 8267</strain>
    </source>
</reference>
<dbReference type="Gene3D" id="1.10.10.1100">
    <property type="entry name" value="BFD-like [2Fe-2S]-binding domain"/>
    <property type="match status" value="1"/>
</dbReference>
<comment type="cofactor">
    <cofactor evidence="7">
        <name>[2Fe-2S] cluster</name>
        <dbReference type="ChEBI" id="CHEBI:190135"/>
    </cofactor>
</comment>
<sequence>MYVCICKGITDSQIRTTVEDGASSMREVCNTLGIASQCGKCGQHAKQIIQETIHAASTADPQFYAL</sequence>
<dbReference type="EMBL" id="CAKLPX010000009">
    <property type="protein sequence ID" value="CAH0993410.1"/>
    <property type="molecule type" value="Genomic_DNA"/>
</dbReference>
<evidence type="ECO:0000256" key="3">
    <source>
        <dbReference type="ARBA" id="ARBA00022723"/>
    </source>
</evidence>
<dbReference type="InterPro" id="IPR041854">
    <property type="entry name" value="BFD-like_2Fe2S-bd_dom_sf"/>
</dbReference>
<gene>
    <name evidence="11" type="ORF">SIN8267_03559</name>
</gene>
<evidence type="ECO:0000313" key="11">
    <source>
        <dbReference type="EMBL" id="CAH0993410.1"/>
    </source>
</evidence>
<evidence type="ECO:0000256" key="6">
    <source>
        <dbReference type="ARBA" id="ARBA00023014"/>
    </source>
</evidence>
<evidence type="ECO:0000256" key="4">
    <source>
        <dbReference type="ARBA" id="ARBA00022982"/>
    </source>
</evidence>
<name>A0ABN8ELY9_9GAMM</name>
<evidence type="ECO:0000256" key="5">
    <source>
        <dbReference type="ARBA" id="ARBA00023004"/>
    </source>
</evidence>
<dbReference type="InterPro" id="IPR007419">
    <property type="entry name" value="BFD-like_2Fe2S-bd_dom"/>
</dbReference>
<keyword evidence="6" id="KW-0411">Iron-sulfur</keyword>
<dbReference type="Pfam" id="PF04324">
    <property type="entry name" value="Fer2_BFD"/>
    <property type="match status" value="1"/>
</dbReference>